<evidence type="ECO:0000313" key="2">
    <source>
        <dbReference type="Proteomes" id="UP000478064"/>
    </source>
</evidence>
<comment type="caution">
    <text evidence="1">The sequence shown here is derived from an EMBL/GenBank/DDBJ whole genome shotgun (WGS) entry which is preliminary data.</text>
</comment>
<evidence type="ECO:0000313" key="1">
    <source>
        <dbReference type="EMBL" id="MQU04437.1"/>
    </source>
</evidence>
<dbReference type="EMBL" id="WIVU01000002">
    <property type="protein sequence ID" value="MQU04437.1"/>
    <property type="molecule type" value="Genomic_DNA"/>
</dbReference>
<accession>A0A6L5HND9</accession>
<dbReference type="AlphaFoldDB" id="A0A6L5HND9"/>
<protein>
    <submittedName>
        <fullName evidence="1">Uncharacterized protein</fullName>
    </submittedName>
</protein>
<sequence>MATRKGDAVDFDFPSVEECEAELKSHKASFPMFGGFNNRTSGWMTHPKRKPVYEIIPRLIFAAWNEVPRLDNDCSDVEVRNRCNVIYAKCFRRKVQDLEFVKILKGFKRIHRESLQSYRGN</sequence>
<organism evidence="1 2">
    <name type="scientific">Pseudomonas helleri</name>
    <dbReference type="NCBI Taxonomy" id="1608996"/>
    <lineage>
        <taxon>Bacteria</taxon>
        <taxon>Pseudomonadati</taxon>
        <taxon>Pseudomonadota</taxon>
        <taxon>Gammaproteobacteria</taxon>
        <taxon>Pseudomonadales</taxon>
        <taxon>Pseudomonadaceae</taxon>
        <taxon>Pseudomonas</taxon>
    </lineage>
</organism>
<dbReference type="Proteomes" id="UP000478064">
    <property type="component" value="Unassembled WGS sequence"/>
</dbReference>
<name>A0A6L5HND9_9PSED</name>
<gene>
    <name evidence="1" type="ORF">GHO27_01920</name>
</gene>
<proteinExistence type="predicted"/>
<dbReference type="RefSeq" id="WP_153372334.1">
    <property type="nucleotide sequence ID" value="NZ_WIVU01000002.1"/>
</dbReference>
<reference evidence="1 2" key="1">
    <citation type="submission" date="2019-10" db="EMBL/GenBank/DDBJ databases">
        <title>Evaluation of single-gene subtyping targets for Pseudomonas.</title>
        <authorList>
            <person name="Reichler S.J."/>
            <person name="Orsi R.H."/>
            <person name="Wiedmann M."/>
            <person name="Martin N.H."/>
            <person name="Murphy S.I."/>
        </authorList>
    </citation>
    <scope>NUCLEOTIDE SEQUENCE [LARGE SCALE GENOMIC DNA]</scope>
    <source>
        <strain evidence="1 2">FSL R10-1637</strain>
    </source>
</reference>